<evidence type="ECO:0000256" key="1">
    <source>
        <dbReference type="SAM" id="MobiDB-lite"/>
    </source>
</evidence>
<organism evidence="3 4">
    <name type="scientific">Clohesyomyces aquaticus</name>
    <dbReference type="NCBI Taxonomy" id="1231657"/>
    <lineage>
        <taxon>Eukaryota</taxon>
        <taxon>Fungi</taxon>
        <taxon>Dikarya</taxon>
        <taxon>Ascomycota</taxon>
        <taxon>Pezizomycotina</taxon>
        <taxon>Dothideomycetes</taxon>
        <taxon>Pleosporomycetidae</taxon>
        <taxon>Pleosporales</taxon>
        <taxon>Lindgomycetaceae</taxon>
        <taxon>Clohesyomyces</taxon>
    </lineage>
</organism>
<gene>
    <name evidence="3" type="ORF">BCR34DRAFT_661090</name>
</gene>
<evidence type="ECO:0000313" key="4">
    <source>
        <dbReference type="Proteomes" id="UP000193144"/>
    </source>
</evidence>
<sequence>MDSEYSPNTKKPKRAKGPVSDEEKKERNRKASAKSRTKEDVWIEMLRHELAQFRGWEYVKALEDSIAPPKQRRPRRKVPIPDDVRREESRQAAERHRTKEKAKTQVLENELALVTSWDFVNTLKDGPVKKQRIAAMQEHQDPGPYVPVTQPLFQPVPYQSPDHSAPPVLPKQGVQPHVPYQPPVSSAPVGQMPLPQDFSPTPPSFGSPTTNQQPALQPEQASFDATTDEQLPPSFGTPTTDQQPTSQPEQASFNFTTDQQLASQLRHASFPPVLPHDPLQGWAEMDEKGLLLDPETLLWFDPRSEIWLDKGNCRWHDFVGLGLLQDVDPTPTMTNQLGWVKTPGFLSVEAC</sequence>
<proteinExistence type="predicted"/>
<evidence type="ECO:0000313" key="3">
    <source>
        <dbReference type="EMBL" id="ORY17120.1"/>
    </source>
</evidence>
<evidence type="ECO:0000259" key="2">
    <source>
        <dbReference type="PROSITE" id="PS00036"/>
    </source>
</evidence>
<feature type="region of interest" description="Disordered" evidence="1">
    <location>
        <begin position="1"/>
        <end position="38"/>
    </location>
</feature>
<feature type="compositionally biased region" description="Basic and acidic residues" evidence="1">
    <location>
        <begin position="79"/>
        <end position="103"/>
    </location>
</feature>
<reference evidence="3 4" key="1">
    <citation type="submission" date="2016-07" db="EMBL/GenBank/DDBJ databases">
        <title>Pervasive Adenine N6-methylation of Active Genes in Fungi.</title>
        <authorList>
            <consortium name="DOE Joint Genome Institute"/>
            <person name="Mondo S.J."/>
            <person name="Dannebaum R.O."/>
            <person name="Kuo R.C."/>
            <person name="Labutti K."/>
            <person name="Haridas S."/>
            <person name="Kuo A."/>
            <person name="Salamov A."/>
            <person name="Ahrendt S.R."/>
            <person name="Lipzen A."/>
            <person name="Sullivan W."/>
            <person name="Andreopoulos W.B."/>
            <person name="Clum A."/>
            <person name="Lindquist E."/>
            <person name="Daum C."/>
            <person name="Ramamoorthy G.K."/>
            <person name="Gryganskyi A."/>
            <person name="Culley D."/>
            <person name="Magnuson J.K."/>
            <person name="James T.Y."/>
            <person name="O'Malley M.A."/>
            <person name="Stajich J.E."/>
            <person name="Spatafora J.W."/>
            <person name="Visel A."/>
            <person name="Grigoriev I.V."/>
        </authorList>
    </citation>
    <scope>NUCLEOTIDE SEQUENCE [LARGE SCALE GENOMIC DNA]</scope>
    <source>
        <strain evidence="3 4">CBS 115471</strain>
    </source>
</reference>
<protein>
    <recommendedName>
        <fullName evidence="2">BZIP domain-containing protein</fullName>
    </recommendedName>
</protein>
<comment type="caution">
    <text evidence="3">The sequence shown here is derived from an EMBL/GenBank/DDBJ whole genome shotgun (WGS) entry which is preliminary data.</text>
</comment>
<dbReference type="InterPro" id="IPR004827">
    <property type="entry name" value="bZIP"/>
</dbReference>
<keyword evidence="4" id="KW-1185">Reference proteome</keyword>
<feature type="compositionally biased region" description="Polar residues" evidence="1">
    <location>
        <begin position="211"/>
        <end position="229"/>
    </location>
</feature>
<accession>A0A1Y2A459</accession>
<feature type="domain" description="BZIP" evidence="2">
    <location>
        <begin position="24"/>
        <end position="38"/>
    </location>
</feature>
<feature type="region of interest" description="Disordered" evidence="1">
    <location>
        <begin position="154"/>
        <end position="250"/>
    </location>
</feature>
<dbReference type="PROSITE" id="PS00036">
    <property type="entry name" value="BZIP_BASIC"/>
    <property type="match status" value="1"/>
</dbReference>
<dbReference type="AlphaFoldDB" id="A0A1Y2A459"/>
<dbReference type="Proteomes" id="UP000193144">
    <property type="component" value="Unassembled WGS sequence"/>
</dbReference>
<feature type="region of interest" description="Disordered" evidence="1">
    <location>
        <begin position="63"/>
        <end position="103"/>
    </location>
</feature>
<dbReference type="EMBL" id="MCFA01000014">
    <property type="protein sequence ID" value="ORY17120.1"/>
    <property type="molecule type" value="Genomic_DNA"/>
</dbReference>
<dbReference type="GO" id="GO:0003700">
    <property type="term" value="F:DNA-binding transcription factor activity"/>
    <property type="evidence" value="ECO:0007669"/>
    <property type="project" value="InterPro"/>
</dbReference>
<feature type="compositionally biased region" description="Low complexity" evidence="1">
    <location>
        <begin position="237"/>
        <end position="250"/>
    </location>
</feature>
<name>A0A1Y2A459_9PLEO</name>
<dbReference type="CDD" id="cd14686">
    <property type="entry name" value="bZIP"/>
    <property type="match status" value="2"/>
</dbReference>